<feature type="compositionally biased region" description="Polar residues" evidence="9">
    <location>
        <begin position="535"/>
        <end position="544"/>
    </location>
</feature>
<evidence type="ECO:0000256" key="3">
    <source>
        <dbReference type="ARBA" id="ARBA00022448"/>
    </source>
</evidence>
<evidence type="ECO:0000256" key="2">
    <source>
        <dbReference type="ARBA" id="ARBA00010992"/>
    </source>
</evidence>
<dbReference type="STRING" id="1884261.A0A5C3QH34"/>
<accession>A0A5C3QH34</accession>
<evidence type="ECO:0000259" key="11">
    <source>
        <dbReference type="PROSITE" id="PS50850"/>
    </source>
</evidence>
<feature type="transmembrane region" description="Helical" evidence="10">
    <location>
        <begin position="76"/>
        <end position="96"/>
    </location>
</feature>
<feature type="transmembrane region" description="Helical" evidence="10">
    <location>
        <begin position="207"/>
        <end position="224"/>
    </location>
</feature>
<evidence type="ECO:0000256" key="8">
    <source>
        <dbReference type="RuleBase" id="RU003346"/>
    </source>
</evidence>
<dbReference type="EMBL" id="ML178828">
    <property type="protein sequence ID" value="TFL00578.1"/>
    <property type="molecule type" value="Genomic_DNA"/>
</dbReference>
<dbReference type="GO" id="GO:0005351">
    <property type="term" value="F:carbohydrate:proton symporter activity"/>
    <property type="evidence" value="ECO:0007669"/>
    <property type="project" value="TreeGrafter"/>
</dbReference>
<dbReference type="Proteomes" id="UP000305067">
    <property type="component" value="Unassembled WGS sequence"/>
</dbReference>
<keyword evidence="5 10" id="KW-1133">Transmembrane helix</keyword>
<dbReference type="PROSITE" id="PS50850">
    <property type="entry name" value="MFS"/>
    <property type="match status" value="1"/>
</dbReference>
<feature type="transmembrane region" description="Helical" evidence="10">
    <location>
        <begin position="168"/>
        <end position="187"/>
    </location>
</feature>
<dbReference type="AlphaFoldDB" id="A0A5C3QH34"/>
<comment type="catalytic activity">
    <reaction evidence="7">
        <text>myo-inositol(out) + H(+)(out) = myo-inositol(in) + H(+)(in)</text>
        <dbReference type="Rhea" id="RHEA:60364"/>
        <dbReference type="ChEBI" id="CHEBI:15378"/>
        <dbReference type="ChEBI" id="CHEBI:17268"/>
    </reaction>
</comment>
<dbReference type="NCBIfam" id="TIGR00879">
    <property type="entry name" value="SP"/>
    <property type="match status" value="1"/>
</dbReference>
<keyword evidence="3 8" id="KW-0813">Transport</keyword>
<organism evidence="12 13">
    <name type="scientific">Pterulicium gracile</name>
    <dbReference type="NCBI Taxonomy" id="1884261"/>
    <lineage>
        <taxon>Eukaryota</taxon>
        <taxon>Fungi</taxon>
        <taxon>Dikarya</taxon>
        <taxon>Basidiomycota</taxon>
        <taxon>Agaricomycotina</taxon>
        <taxon>Agaricomycetes</taxon>
        <taxon>Agaricomycetidae</taxon>
        <taxon>Agaricales</taxon>
        <taxon>Pleurotineae</taxon>
        <taxon>Pterulaceae</taxon>
        <taxon>Pterulicium</taxon>
    </lineage>
</organism>
<feature type="transmembrane region" description="Helical" evidence="10">
    <location>
        <begin position="360"/>
        <end position="380"/>
    </location>
</feature>
<name>A0A5C3QH34_9AGAR</name>
<dbReference type="PROSITE" id="PS00217">
    <property type="entry name" value="SUGAR_TRANSPORT_2"/>
    <property type="match status" value="1"/>
</dbReference>
<dbReference type="InterPro" id="IPR005828">
    <property type="entry name" value="MFS_sugar_transport-like"/>
</dbReference>
<dbReference type="InterPro" id="IPR050360">
    <property type="entry name" value="MFS_Sugar_Transporters"/>
</dbReference>
<comment type="subcellular location">
    <subcellularLocation>
        <location evidence="1">Membrane</location>
        <topology evidence="1">Multi-pass membrane protein</topology>
    </subcellularLocation>
</comment>
<feature type="transmembrane region" description="Helical" evidence="10">
    <location>
        <begin position="331"/>
        <end position="353"/>
    </location>
</feature>
<feature type="domain" description="Major facilitator superfamily (MFS) profile" evidence="11">
    <location>
        <begin position="33"/>
        <end position="491"/>
    </location>
</feature>
<feature type="compositionally biased region" description="Basic and acidic residues" evidence="9">
    <location>
        <begin position="509"/>
        <end position="533"/>
    </location>
</feature>
<dbReference type="InterPro" id="IPR036259">
    <property type="entry name" value="MFS_trans_sf"/>
</dbReference>
<feature type="transmembrane region" description="Helical" evidence="10">
    <location>
        <begin position="400"/>
        <end position="425"/>
    </location>
</feature>
<dbReference type="PANTHER" id="PTHR48022">
    <property type="entry name" value="PLASTIDIC GLUCOSE TRANSPORTER 4"/>
    <property type="match status" value="1"/>
</dbReference>
<dbReference type="FunFam" id="1.20.1250.20:FF:000026">
    <property type="entry name" value="MFS quinate transporter QutD"/>
    <property type="match status" value="1"/>
</dbReference>
<dbReference type="OrthoDB" id="508119at2759"/>
<keyword evidence="6 10" id="KW-0472">Membrane</keyword>
<reference evidence="12 13" key="1">
    <citation type="journal article" date="2019" name="Nat. Ecol. Evol.">
        <title>Megaphylogeny resolves global patterns of mushroom evolution.</title>
        <authorList>
            <person name="Varga T."/>
            <person name="Krizsan K."/>
            <person name="Foldi C."/>
            <person name="Dima B."/>
            <person name="Sanchez-Garcia M."/>
            <person name="Sanchez-Ramirez S."/>
            <person name="Szollosi G.J."/>
            <person name="Szarkandi J.G."/>
            <person name="Papp V."/>
            <person name="Albert L."/>
            <person name="Andreopoulos W."/>
            <person name="Angelini C."/>
            <person name="Antonin V."/>
            <person name="Barry K.W."/>
            <person name="Bougher N.L."/>
            <person name="Buchanan P."/>
            <person name="Buyck B."/>
            <person name="Bense V."/>
            <person name="Catcheside P."/>
            <person name="Chovatia M."/>
            <person name="Cooper J."/>
            <person name="Damon W."/>
            <person name="Desjardin D."/>
            <person name="Finy P."/>
            <person name="Geml J."/>
            <person name="Haridas S."/>
            <person name="Hughes K."/>
            <person name="Justo A."/>
            <person name="Karasinski D."/>
            <person name="Kautmanova I."/>
            <person name="Kiss B."/>
            <person name="Kocsube S."/>
            <person name="Kotiranta H."/>
            <person name="LaButti K.M."/>
            <person name="Lechner B.E."/>
            <person name="Liimatainen K."/>
            <person name="Lipzen A."/>
            <person name="Lukacs Z."/>
            <person name="Mihaltcheva S."/>
            <person name="Morgado L.N."/>
            <person name="Niskanen T."/>
            <person name="Noordeloos M.E."/>
            <person name="Ohm R.A."/>
            <person name="Ortiz-Santana B."/>
            <person name="Ovrebo C."/>
            <person name="Racz N."/>
            <person name="Riley R."/>
            <person name="Savchenko A."/>
            <person name="Shiryaev A."/>
            <person name="Soop K."/>
            <person name="Spirin V."/>
            <person name="Szebenyi C."/>
            <person name="Tomsovsky M."/>
            <person name="Tulloss R.E."/>
            <person name="Uehling J."/>
            <person name="Grigoriev I.V."/>
            <person name="Vagvolgyi C."/>
            <person name="Papp T."/>
            <person name="Martin F.M."/>
            <person name="Miettinen O."/>
            <person name="Hibbett D.S."/>
            <person name="Nagy L.G."/>
        </authorList>
    </citation>
    <scope>NUCLEOTIDE SEQUENCE [LARGE SCALE GENOMIC DNA]</scope>
    <source>
        <strain evidence="12 13">CBS 309.79</strain>
    </source>
</reference>
<evidence type="ECO:0000256" key="4">
    <source>
        <dbReference type="ARBA" id="ARBA00022692"/>
    </source>
</evidence>
<keyword evidence="13" id="KW-1185">Reference proteome</keyword>
<evidence type="ECO:0000256" key="6">
    <source>
        <dbReference type="ARBA" id="ARBA00023136"/>
    </source>
</evidence>
<dbReference type="PRINTS" id="PR00171">
    <property type="entry name" value="SUGRTRNSPORT"/>
</dbReference>
<evidence type="ECO:0000256" key="5">
    <source>
        <dbReference type="ARBA" id="ARBA00022989"/>
    </source>
</evidence>
<dbReference type="Gene3D" id="1.20.1250.20">
    <property type="entry name" value="MFS general substrate transporter like domains"/>
    <property type="match status" value="1"/>
</dbReference>
<feature type="transmembrane region" description="Helical" evidence="10">
    <location>
        <begin position="134"/>
        <end position="156"/>
    </location>
</feature>
<feature type="transmembrane region" description="Helical" evidence="10">
    <location>
        <begin position="464"/>
        <end position="487"/>
    </location>
</feature>
<dbReference type="Pfam" id="PF00083">
    <property type="entry name" value="Sugar_tr"/>
    <property type="match status" value="1"/>
</dbReference>
<dbReference type="PANTHER" id="PTHR48022:SF23">
    <property type="entry name" value="MAJOR FACILITATOR SUPERFAMILY (MFS) PROFILE DOMAIN-CONTAINING PROTEIN"/>
    <property type="match status" value="1"/>
</dbReference>
<protein>
    <submittedName>
        <fullName evidence="12">General substrate transporter</fullName>
    </submittedName>
</protein>
<feature type="transmembrane region" description="Helical" evidence="10">
    <location>
        <begin position="437"/>
        <end position="458"/>
    </location>
</feature>
<evidence type="ECO:0000313" key="12">
    <source>
        <dbReference type="EMBL" id="TFL00578.1"/>
    </source>
</evidence>
<sequence length="544" mass="59345">MADTAVPHTVNETETGLPQRQGGFVRDFNAYWLAFIAYWGILLFGYDTGVAGGVVIQPFFKENFGIADDPKKAADVSSNVVAILQAGAFFGALGSIPVTERYGRRNTLFAFSSVFLIGAILTTIAGGPNGLAEIYAGRILAGFGIGAISAVAPALVSECAPKESRGRITGMFQIMVATGVMISYFINYGIANTGNLKNDARVWRVPFGFQLVPAGIMFIGLFTVKESPRWLMTVGRVEEAHKNLAHYRRLPLTDDFVVAELAEIEAAVREEKEARASVGLKQAFLGKGNWIRFVIAFVIFFLQQWGGQNSVNYYAPTIFASIGYRGPQASLLASGIYGVLKVVATIIFIWFGVDTLGRKLSFIISSAGMGICFFIVGALLKTKPPPASNVNDVVPITPAAQAMAAMLYIYVCFYSMGWGPLPWVYVSDIFPTATRHYGLALASATQWLFNFNLTRVTLSMVNTLGYKLFFVFGTMNLGPMLLFSILIPETKGRSLEDMDVIFGSITPEQRQEDIARREQKIAEGTHGSDEEARASTPSSTQEKR</sequence>
<feature type="transmembrane region" description="Helical" evidence="10">
    <location>
        <begin position="290"/>
        <end position="306"/>
    </location>
</feature>
<dbReference type="SUPFAM" id="SSF103473">
    <property type="entry name" value="MFS general substrate transporter"/>
    <property type="match status" value="1"/>
</dbReference>
<evidence type="ECO:0000256" key="10">
    <source>
        <dbReference type="SAM" id="Phobius"/>
    </source>
</evidence>
<keyword evidence="4 10" id="KW-0812">Transmembrane</keyword>
<evidence type="ECO:0000256" key="1">
    <source>
        <dbReference type="ARBA" id="ARBA00004141"/>
    </source>
</evidence>
<dbReference type="InterPro" id="IPR020846">
    <property type="entry name" value="MFS_dom"/>
</dbReference>
<dbReference type="InterPro" id="IPR005829">
    <property type="entry name" value="Sugar_transporter_CS"/>
</dbReference>
<evidence type="ECO:0000256" key="7">
    <source>
        <dbReference type="ARBA" id="ARBA00049119"/>
    </source>
</evidence>
<evidence type="ECO:0000313" key="13">
    <source>
        <dbReference type="Proteomes" id="UP000305067"/>
    </source>
</evidence>
<evidence type="ECO:0000256" key="9">
    <source>
        <dbReference type="SAM" id="MobiDB-lite"/>
    </source>
</evidence>
<gene>
    <name evidence="12" type="ORF">BDV98DRAFT_605224</name>
</gene>
<dbReference type="InterPro" id="IPR003663">
    <property type="entry name" value="Sugar/inositol_transpt"/>
</dbReference>
<dbReference type="GO" id="GO:0016020">
    <property type="term" value="C:membrane"/>
    <property type="evidence" value="ECO:0007669"/>
    <property type="project" value="UniProtKB-SubCell"/>
</dbReference>
<feature type="transmembrane region" description="Helical" evidence="10">
    <location>
        <begin position="30"/>
        <end position="56"/>
    </location>
</feature>
<feature type="region of interest" description="Disordered" evidence="9">
    <location>
        <begin position="509"/>
        <end position="544"/>
    </location>
</feature>
<feature type="transmembrane region" description="Helical" evidence="10">
    <location>
        <begin position="108"/>
        <end position="128"/>
    </location>
</feature>
<comment type="similarity">
    <text evidence="2 8">Belongs to the major facilitator superfamily. Sugar transporter (TC 2.A.1.1) family.</text>
</comment>
<proteinExistence type="inferred from homology"/>